<keyword evidence="3" id="KW-1185">Reference proteome</keyword>
<evidence type="ECO:0000313" key="2">
    <source>
        <dbReference type="EMBL" id="MDA7088393.1"/>
    </source>
</evidence>
<protein>
    <submittedName>
        <fullName evidence="2">YdbH domain-containing protein</fullName>
    </submittedName>
</protein>
<keyword evidence="1" id="KW-1133">Transmembrane helix</keyword>
<evidence type="ECO:0000313" key="3">
    <source>
        <dbReference type="Proteomes" id="UP001212042"/>
    </source>
</evidence>
<dbReference type="Proteomes" id="UP001212042">
    <property type="component" value="Unassembled WGS sequence"/>
</dbReference>
<dbReference type="Pfam" id="PF11739">
    <property type="entry name" value="YdbH-like"/>
    <property type="match status" value="1"/>
</dbReference>
<accession>A0ABT4XJV1</accession>
<proteinExistence type="predicted"/>
<evidence type="ECO:0000256" key="1">
    <source>
        <dbReference type="SAM" id="Phobius"/>
    </source>
</evidence>
<dbReference type="InterPro" id="IPR021730">
    <property type="entry name" value="YdbH"/>
</dbReference>
<sequence length="871" mass="95010">MISRRSGLRIISVLMLMLLVLLGGYSYFSWLRLLERHAIHQLDWQGASLSLTGIGLARLDLEQRGSAGSTRLTAQDLHLGWQQFSLTPPFWQHIRLARLAVAWQPAAADNQQEPSPNAPDLQQLAVALAWLPLSLRIEQLTAELPCASGSCTLHGDLQLNRTQATPRTLELQLNLQHREQQLTWQAQLQGDAQAADLQLNLAVDGHSQLSLHSSLRNSPAGPLWSGQLNAPDLSQAVALQDWLSQWTLAPDARLPSAPSAAQLAASWQLQLTSGALSLERLRSASGQFDASASLPEPWPIPGAGQVQGSFGISARGVTGQWFAERLEADLQLDRLPAQWLSALPPALHPDSLHLRIRPSSPLAELPGNLAERSLPLAISLTSSGASQLDLQAKLALANAPPWAAQLGNGQFSLSSPGFAVGDWQLRNLQAKLNFTGYLDSQQLRLDLSKGSQLELGELKGAELRLLQLSAITRDLQLQAQHQAGTLQTWRLHGPATLATQRLEHATLKPQGWHWQGTLAASQQQLDLSGKVSADADLQMAVQLQHNNSQGLQLKAQLTEIFLRAGNPLAKILADWPALLDFNNGRLSGNASLSLAPGRDSPDILLKLNGKGLAGIYDRSEINGLDTRLQLRADRRQLYLDLTELRVEQIDPGMPIGPALLRGTYTAARAQPGQGLLKLQQAQAAVMGGMLRLDPDQWDLQQSTLVFPLHLQGLDLNQLFTLYPAEGLAGSGLIDGQLPLSIGPAGIEIEQGQLHARAPGGRLEFHSARIRALGRSNPAMQLVTQSLENFQFTTLSSQVNYDRNGKLLLAVRLEGRNPAIEQGRPIHFNINLEEDVPTLLASLQLTDKVNEIIKQRVQQRMLRRNAASPKEP</sequence>
<organism evidence="2 3">
    <name type="scientific">Pseudomonas aestuarii</name>
    <dbReference type="NCBI Taxonomy" id="3018340"/>
    <lineage>
        <taxon>Bacteria</taxon>
        <taxon>Pseudomonadati</taxon>
        <taxon>Pseudomonadota</taxon>
        <taxon>Gammaproteobacteria</taxon>
        <taxon>Pseudomonadales</taxon>
        <taxon>Pseudomonadaceae</taxon>
        <taxon>Pseudomonas</taxon>
    </lineage>
</organism>
<reference evidence="2 3" key="1">
    <citation type="submission" date="2023-01" db="EMBL/GenBank/DDBJ databases">
        <title>Pseudomonas SA3-5T sp. nov., isolated from tidal flat sediment.</title>
        <authorList>
            <person name="Kim H.S."/>
            <person name="Kim J.-S."/>
            <person name="Suh M.K."/>
            <person name="Eom M.K."/>
            <person name="Lee J.-S."/>
        </authorList>
    </citation>
    <scope>NUCLEOTIDE SEQUENCE [LARGE SCALE GENOMIC DNA]</scope>
    <source>
        <strain evidence="2 3">SA3-5</strain>
    </source>
</reference>
<comment type="caution">
    <text evidence="2">The sequence shown here is derived from an EMBL/GenBank/DDBJ whole genome shotgun (WGS) entry which is preliminary data.</text>
</comment>
<gene>
    <name evidence="2" type="ORF">PH586_18585</name>
</gene>
<dbReference type="RefSeq" id="WP_271349285.1">
    <property type="nucleotide sequence ID" value="NZ_JAQJZJ010000009.1"/>
</dbReference>
<keyword evidence="1" id="KW-0812">Transmembrane</keyword>
<keyword evidence="1" id="KW-0472">Membrane</keyword>
<name>A0ABT4XJV1_9PSED</name>
<dbReference type="EMBL" id="JAQJZJ010000009">
    <property type="protein sequence ID" value="MDA7088393.1"/>
    <property type="molecule type" value="Genomic_DNA"/>
</dbReference>
<feature type="transmembrane region" description="Helical" evidence="1">
    <location>
        <begin position="7"/>
        <end position="28"/>
    </location>
</feature>